<organism evidence="3">
    <name type="scientific">mine drainage metagenome</name>
    <dbReference type="NCBI Taxonomy" id="410659"/>
    <lineage>
        <taxon>unclassified sequences</taxon>
        <taxon>metagenomes</taxon>
        <taxon>ecological metagenomes</taxon>
    </lineage>
</organism>
<dbReference type="InterPro" id="IPR023180">
    <property type="entry name" value="THP_succinylTrfase_dom1"/>
</dbReference>
<gene>
    <name evidence="3" type="primary">dapD</name>
    <name evidence="3" type="ORF">CARN6_2209</name>
</gene>
<dbReference type="InterPro" id="IPR011004">
    <property type="entry name" value="Trimer_LpxA-like_sf"/>
</dbReference>
<proteinExistence type="inferred from homology"/>
<dbReference type="AlphaFoldDB" id="E6QN92"/>
<dbReference type="EMBL" id="CABQ01000255">
    <property type="protein sequence ID" value="CBI08713.1"/>
    <property type="molecule type" value="Genomic_DNA"/>
</dbReference>
<dbReference type="SUPFAM" id="SSF51161">
    <property type="entry name" value="Trimeric LpxA-like enzymes"/>
    <property type="match status" value="1"/>
</dbReference>
<dbReference type="EC" id="2.3.1.117" evidence="3"/>
<reference evidence="3" key="1">
    <citation type="submission" date="2009-10" db="EMBL/GenBank/DDBJ databases">
        <title>Diversity of trophic interactions inside an arsenic-rich microbial ecosystem.</title>
        <authorList>
            <person name="Bertin P.N."/>
            <person name="Heinrich-Salmeron A."/>
            <person name="Pelletier E."/>
            <person name="Goulhen-Chollet F."/>
            <person name="Arsene-Ploetze F."/>
            <person name="Gallien S."/>
            <person name="Calteau A."/>
            <person name="Vallenet D."/>
            <person name="Casiot C."/>
            <person name="Chane-Woon-Ming B."/>
            <person name="Giloteaux L."/>
            <person name="Barakat M."/>
            <person name="Bonnefoy V."/>
            <person name="Bruneel O."/>
            <person name="Chandler M."/>
            <person name="Cleiss J."/>
            <person name="Duran R."/>
            <person name="Elbaz-Poulichet F."/>
            <person name="Fonknechten N."/>
            <person name="Lauga B."/>
            <person name="Mornico D."/>
            <person name="Ortet P."/>
            <person name="Schaeffer C."/>
            <person name="Siguier P."/>
            <person name="Alexander Thil Smith A."/>
            <person name="Van Dorsselaer A."/>
            <person name="Weissenbach J."/>
            <person name="Medigue C."/>
            <person name="Le Paslier D."/>
        </authorList>
    </citation>
    <scope>NUCLEOTIDE SEQUENCE</scope>
</reference>
<keyword evidence="3" id="KW-0012">Acyltransferase</keyword>
<dbReference type="Gene3D" id="2.160.10.10">
    <property type="entry name" value="Hexapeptide repeat proteins"/>
    <property type="match status" value="1"/>
</dbReference>
<protein>
    <submittedName>
        <fullName evidence="3">2,3,4,5-tetrahydropyridine-2-carboxylate N-succinyltransferase</fullName>
        <ecNumber evidence="3">2.3.1.117</ecNumber>
    </submittedName>
</protein>
<dbReference type="Pfam" id="PF14805">
    <property type="entry name" value="THDPS_N_2"/>
    <property type="match status" value="1"/>
</dbReference>
<dbReference type="PANTHER" id="PTHR43300:SF10">
    <property type="entry name" value="2,3,4,5-TETRAHYDROPYRIDINE-2,6-DICARBOXYLATE N-ACETYLTRANSFERASE"/>
    <property type="match status" value="1"/>
</dbReference>
<sequence length="292" mass="31081">MRPTPIQPQLDPETLQSEIERYFAFPSLNLDDRQQALAAFAALRVALETGQLRAAEPDPLSPSGWRVNPWVKRGILLGFRLGALVEMPGTGLSFIDKETYPARRFQVADGVRVAPGGSSVRAGAYLARGVVCMPPMYINVGAYVDEGTMVDSHALVGSCAQIGKRVHLSAAAQIGGVLEPVNASPVIIEDDALIGGNTGVYEGTIVGKAAVLAPGTILTRGTPVFDLVHGTVLRATPDLPLRIPENAVVVPGSRAVSRGHAAEWGLSLYAPVIVKYRDEKTDLATTLEDLLR</sequence>
<dbReference type="CDD" id="cd03350">
    <property type="entry name" value="LbH_THP_succinylT"/>
    <property type="match status" value="1"/>
</dbReference>
<dbReference type="Pfam" id="PF14602">
    <property type="entry name" value="Hexapep_2"/>
    <property type="match status" value="1"/>
</dbReference>
<dbReference type="GO" id="GO:0008666">
    <property type="term" value="F:2,3,4,5-tetrahydropyridine-2,6-dicarboxylate N-succinyltransferase activity"/>
    <property type="evidence" value="ECO:0007669"/>
    <property type="project" value="UniProtKB-EC"/>
</dbReference>
<dbReference type="PANTHER" id="PTHR43300">
    <property type="entry name" value="ACETYLTRANSFERASE"/>
    <property type="match status" value="1"/>
</dbReference>
<dbReference type="InterPro" id="IPR050179">
    <property type="entry name" value="Trans_hexapeptide_repeat"/>
</dbReference>
<name>E6QN92_9ZZZZ</name>
<comment type="caution">
    <text evidence="3">The sequence shown here is derived from an EMBL/GenBank/DDBJ whole genome shotgun (WGS) entry which is preliminary data.</text>
</comment>
<evidence type="ECO:0000256" key="1">
    <source>
        <dbReference type="ARBA" id="ARBA00007274"/>
    </source>
</evidence>
<dbReference type="Gene3D" id="1.10.166.10">
    <property type="entry name" value="Tetrahydrodipicolinate-N-succinyltransferase, N-terminal domain"/>
    <property type="match status" value="1"/>
</dbReference>
<feature type="domain" description="Tetrahydrodipicolinate-N-succinyltransferase chain A" evidence="2">
    <location>
        <begin position="15"/>
        <end position="81"/>
    </location>
</feature>
<dbReference type="NCBIfam" id="NF008808">
    <property type="entry name" value="PRK11830.1"/>
    <property type="match status" value="1"/>
</dbReference>
<evidence type="ECO:0000313" key="3">
    <source>
        <dbReference type="EMBL" id="CBI08713.1"/>
    </source>
</evidence>
<dbReference type="InterPro" id="IPR037133">
    <property type="entry name" value="THP_succinylTrfase_N_sf"/>
</dbReference>
<accession>E6QN92</accession>
<evidence type="ECO:0000259" key="2">
    <source>
        <dbReference type="Pfam" id="PF14805"/>
    </source>
</evidence>
<comment type="similarity">
    <text evidence="1">Belongs to the transferase hexapeptide repeat family.</text>
</comment>
<keyword evidence="3" id="KW-0808">Transferase</keyword>
<dbReference type="InterPro" id="IPR001451">
    <property type="entry name" value="Hexapep"/>
</dbReference>